<dbReference type="PANTHER" id="PTHR33975:SF2">
    <property type="entry name" value="MYELIN-ASSOCIATED OLIGODENDROCYTE BASIC PROTEIN"/>
    <property type="match status" value="1"/>
</dbReference>
<accession>A0A813LP83</accession>
<keyword evidence="1" id="KW-1133">Transmembrane helix</keyword>
<dbReference type="EMBL" id="CAJNNW010037112">
    <property type="protein sequence ID" value="CAE8739490.1"/>
    <property type="molecule type" value="Genomic_DNA"/>
</dbReference>
<keyword evidence="1" id="KW-0472">Membrane</keyword>
<keyword evidence="1" id="KW-0812">Transmembrane</keyword>
<evidence type="ECO:0000256" key="1">
    <source>
        <dbReference type="SAM" id="Phobius"/>
    </source>
</evidence>
<organism evidence="2 3">
    <name type="scientific">Polarella glacialis</name>
    <name type="common">Dinoflagellate</name>
    <dbReference type="NCBI Taxonomy" id="89957"/>
    <lineage>
        <taxon>Eukaryota</taxon>
        <taxon>Sar</taxon>
        <taxon>Alveolata</taxon>
        <taxon>Dinophyceae</taxon>
        <taxon>Suessiales</taxon>
        <taxon>Suessiaceae</taxon>
        <taxon>Polarella</taxon>
    </lineage>
</organism>
<gene>
    <name evidence="2" type="ORF">PGLA2088_LOCUS49639</name>
</gene>
<evidence type="ECO:0000313" key="3">
    <source>
        <dbReference type="Proteomes" id="UP000626109"/>
    </source>
</evidence>
<name>A0A813LP83_POLGL</name>
<dbReference type="AlphaFoldDB" id="A0A813LP83"/>
<reference evidence="2" key="1">
    <citation type="submission" date="2021-02" db="EMBL/GenBank/DDBJ databases">
        <authorList>
            <person name="Dougan E. K."/>
            <person name="Rhodes N."/>
            <person name="Thang M."/>
            <person name="Chan C."/>
        </authorList>
    </citation>
    <scope>NUCLEOTIDE SEQUENCE</scope>
</reference>
<dbReference type="Pfam" id="PF07466">
    <property type="entry name" value="DUF1517"/>
    <property type="match status" value="1"/>
</dbReference>
<dbReference type="PANTHER" id="PTHR33975">
    <property type="entry name" value="MYELIN-ASSOCIATED OLIGODENDROCYTE BASIC PROTEIN"/>
    <property type="match status" value="1"/>
</dbReference>
<feature type="transmembrane region" description="Helical" evidence="1">
    <location>
        <begin position="72"/>
        <end position="92"/>
    </location>
</feature>
<sequence>MSPVQSNVVLRHRMLCSSTLVVIALLVASFGSAAVFVPPTALPRQWWAPAGTDYAGVALLADQRQAKATSGLSVSLAATAAASVALAAATFLRSRRSLQGDCLGKPRLTALRAWPWEDDDPYSKCTALKLQLGLQFSKKMIDTLNKLADSADTDSDEGLHKLLLDVMLALRRTEPTWRYGSCERLVFDAEDEGRAAGAALQRWGLEGQSKWGDGEDWETMDKTPEGMTEFIVVTLTLSCYGLICPEDEKLKVRKLTDVKKILDQVSGIQVDELMQLDVQWIPEEEGDSLSAMEVTMKFPELVML</sequence>
<evidence type="ECO:0000313" key="2">
    <source>
        <dbReference type="EMBL" id="CAE8739490.1"/>
    </source>
</evidence>
<comment type="caution">
    <text evidence="2">The sequence shown here is derived from an EMBL/GenBank/DDBJ whole genome shotgun (WGS) entry which is preliminary data.</text>
</comment>
<protein>
    <submittedName>
        <fullName evidence="2">Uncharacterized protein</fullName>
    </submittedName>
</protein>
<dbReference type="Proteomes" id="UP000626109">
    <property type="component" value="Unassembled WGS sequence"/>
</dbReference>
<dbReference type="InterPro" id="IPR053023">
    <property type="entry name" value="FLAP_modulator"/>
</dbReference>
<proteinExistence type="predicted"/>
<dbReference type="InterPro" id="IPR010903">
    <property type="entry name" value="DUF1517"/>
</dbReference>